<dbReference type="Pfam" id="PF01118">
    <property type="entry name" value="Semialdhyde_dh"/>
    <property type="match status" value="1"/>
</dbReference>
<evidence type="ECO:0000259" key="1">
    <source>
        <dbReference type="SMART" id="SM00859"/>
    </source>
</evidence>
<proteinExistence type="predicted"/>
<dbReference type="GO" id="GO:0009088">
    <property type="term" value="P:threonine biosynthetic process"/>
    <property type="evidence" value="ECO:0007669"/>
    <property type="project" value="TreeGrafter"/>
</dbReference>
<dbReference type="PANTHER" id="PTHR46718">
    <property type="entry name" value="ASPARTATE-SEMIALDEHYDE DEHYDROGENASE"/>
    <property type="match status" value="1"/>
</dbReference>
<dbReference type="GO" id="GO:0009086">
    <property type="term" value="P:methionine biosynthetic process"/>
    <property type="evidence" value="ECO:0007669"/>
    <property type="project" value="TreeGrafter"/>
</dbReference>
<dbReference type="EMBL" id="BART01024286">
    <property type="protein sequence ID" value="GAH02763.1"/>
    <property type="molecule type" value="Genomic_DNA"/>
</dbReference>
<dbReference type="InterPro" id="IPR036291">
    <property type="entry name" value="NAD(P)-bd_dom_sf"/>
</dbReference>
<dbReference type="GO" id="GO:0051287">
    <property type="term" value="F:NAD binding"/>
    <property type="evidence" value="ECO:0007669"/>
    <property type="project" value="InterPro"/>
</dbReference>
<dbReference type="SMART" id="SM00859">
    <property type="entry name" value="Semialdhyde_dh"/>
    <property type="match status" value="1"/>
</dbReference>
<dbReference type="CDD" id="cd02315">
    <property type="entry name" value="ScASADH_like_N"/>
    <property type="match status" value="1"/>
</dbReference>
<dbReference type="GO" id="GO:0004073">
    <property type="term" value="F:aspartate-semialdehyde dehydrogenase activity"/>
    <property type="evidence" value="ECO:0007669"/>
    <property type="project" value="TreeGrafter"/>
</dbReference>
<dbReference type="SUPFAM" id="SSF51735">
    <property type="entry name" value="NAD(P)-binding Rossmann-fold domains"/>
    <property type="match status" value="1"/>
</dbReference>
<sequence>MPKKYRASVIGATGMAGQQFMEALIGHPWFEIISLHGHASIGKKFGESIRGFTSYKYPEEIKEMTVTDIKDLDLNSIDIVFSAIPSGYAREIEGEIATSKPVISTAAAYRYEEDVPIFLPIVNGEHYRILDIQKKKRGWKNKDVRKNN</sequence>
<protein>
    <recommendedName>
        <fullName evidence="1">Semialdehyde dehydrogenase NAD-binding domain-containing protein</fullName>
    </recommendedName>
</protein>
<organism evidence="2">
    <name type="scientific">marine sediment metagenome</name>
    <dbReference type="NCBI Taxonomy" id="412755"/>
    <lineage>
        <taxon>unclassified sequences</taxon>
        <taxon>metagenomes</taxon>
        <taxon>ecological metagenomes</taxon>
    </lineage>
</organism>
<dbReference type="InterPro" id="IPR000534">
    <property type="entry name" value="Semialdehyde_DH_NAD-bd"/>
</dbReference>
<reference evidence="2" key="1">
    <citation type="journal article" date="2014" name="Front. Microbiol.">
        <title>High frequency of phylogenetically diverse reductive dehalogenase-homologous genes in deep subseafloor sedimentary metagenomes.</title>
        <authorList>
            <person name="Kawai M."/>
            <person name="Futagami T."/>
            <person name="Toyoda A."/>
            <person name="Takaki Y."/>
            <person name="Nishi S."/>
            <person name="Hori S."/>
            <person name="Arai W."/>
            <person name="Tsubouchi T."/>
            <person name="Morono Y."/>
            <person name="Uchiyama I."/>
            <person name="Ito T."/>
            <person name="Fujiyama A."/>
            <person name="Inagaki F."/>
            <person name="Takami H."/>
        </authorList>
    </citation>
    <scope>NUCLEOTIDE SEQUENCE</scope>
    <source>
        <strain evidence="2">Expedition CK06-06</strain>
    </source>
</reference>
<dbReference type="AlphaFoldDB" id="X1E269"/>
<accession>X1E269</accession>
<evidence type="ECO:0000313" key="2">
    <source>
        <dbReference type="EMBL" id="GAH02763.1"/>
    </source>
</evidence>
<comment type="caution">
    <text evidence="2">The sequence shown here is derived from an EMBL/GenBank/DDBJ whole genome shotgun (WGS) entry which is preliminary data.</text>
</comment>
<gene>
    <name evidence="2" type="ORF">S01H4_43923</name>
</gene>
<dbReference type="Gene3D" id="3.40.50.720">
    <property type="entry name" value="NAD(P)-binding Rossmann-like Domain"/>
    <property type="match status" value="1"/>
</dbReference>
<dbReference type="InterPro" id="IPR051823">
    <property type="entry name" value="ASADH-related"/>
</dbReference>
<dbReference type="PANTHER" id="PTHR46718:SF1">
    <property type="entry name" value="ASPARTATE-SEMIALDEHYDE DEHYDROGENASE"/>
    <property type="match status" value="1"/>
</dbReference>
<name>X1E269_9ZZZZ</name>
<feature type="domain" description="Semialdehyde dehydrogenase NAD-binding" evidence="1">
    <location>
        <begin position="6"/>
        <end position="130"/>
    </location>
</feature>